<dbReference type="InterPro" id="IPR028994">
    <property type="entry name" value="Integrin_alpha_N"/>
</dbReference>
<evidence type="ECO:0000313" key="2">
    <source>
        <dbReference type="EMBL" id="GAA2036624.1"/>
    </source>
</evidence>
<dbReference type="Proteomes" id="UP001501285">
    <property type="component" value="Unassembled WGS sequence"/>
</dbReference>
<name>A0ABN2UHH8_9MICO</name>
<dbReference type="InterPro" id="IPR017853">
    <property type="entry name" value="GH"/>
</dbReference>
<proteinExistence type="predicted"/>
<evidence type="ECO:0000256" key="1">
    <source>
        <dbReference type="ARBA" id="ARBA00022729"/>
    </source>
</evidence>
<protein>
    <recommendedName>
        <fullName evidence="4">Repeat domain-containing protein</fullName>
    </recommendedName>
</protein>
<reference evidence="2 3" key="1">
    <citation type="journal article" date="2019" name="Int. J. Syst. Evol. Microbiol.">
        <title>The Global Catalogue of Microorganisms (GCM) 10K type strain sequencing project: providing services to taxonomists for standard genome sequencing and annotation.</title>
        <authorList>
            <consortium name="The Broad Institute Genomics Platform"/>
            <consortium name="The Broad Institute Genome Sequencing Center for Infectious Disease"/>
            <person name="Wu L."/>
            <person name="Ma J."/>
        </authorList>
    </citation>
    <scope>NUCLEOTIDE SEQUENCE [LARGE SCALE GENOMIC DNA]</scope>
    <source>
        <strain evidence="2 3">JCM 14283</strain>
    </source>
</reference>
<dbReference type="SUPFAM" id="SSF51445">
    <property type="entry name" value="(Trans)glycosidases"/>
    <property type="match status" value="1"/>
</dbReference>
<comment type="caution">
    <text evidence="2">The sequence shown here is derived from an EMBL/GenBank/DDBJ whole genome shotgun (WGS) entry which is preliminary data.</text>
</comment>
<evidence type="ECO:0008006" key="4">
    <source>
        <dbReference type="Google" id="ProtNLM"/>
    </source>
</evidence>
<keyword evidence="1" id="KW-0732">Signal</keyword>
<dbReference type="Gene3D" id="2.130.10.130">
    <property type="entry name" value="Integrin alpha, N-terminal"/>
    <property type="match status" value="1"/>
</dbReference>
<accession>A0ABN2UHH8</accession>
<gene>
    <name evidence="2" type="ORF">GCM10009740_29960</name>
</gene>
<dbReference type="PANTHER" id="PTHR44103">
    <property type="entry name" value="PROPROTEIN CONVERTASE P"/>
    <property type="match status" value="1"/>
</dbReference>
<dbReference type="Gene3D" id="3.20.20.80">
    <property type="entry name" value="Glycosidases"/>
    <property type="match status" value="1"/>
</dbReference>
<dbReference type="InterPro" id="IPR013517">
    <property type="entry name" value="FG-GAP"/>
</dbReference>
<dbReference type="Pfam" id="PF13517">
    <property type="entry name" value="FG-GAP_3"/>
    <property type="match status" value="1"/>
</dbReference>
<evidence type="ECO:0000313" key="3">
    <source>
        <dbReference type="Proteomes" id="UP001501285"/>
    </source>
</evidence>
<sequence length="537" mass="57062">MFVRAHDVRLPGRLRRLALVPLVAIAVTFGLWTTPSVQAAVLLGNDVSWPQCPTSVGGYGHPMPPDSAQFVVVGLTQGLAFTENPCLASQVAWFRTRDKPAQAYTMATFPTSAQQTAYGSSGPWRPTTRAARLSNVGYAEARYAVASLAKVGWRPPVVWVDVEPRPAQPWPTSSTAAQRENRYVLEGLMRGLREAGYPYGVYSNTSGWQAITGSWWLPGVPVWATAGTLDYPGEALDRCTQPSFSGGRVFLSQWWDSTRDYDRTCGTYAFTALPMPASSLSNSTAEFNGDWRNDVLARWSTGSLRLYAGNATGGLGLGVEIGRGWNVFDVIDTAGDVNGNGSLDVVARVASSGDLLLYKGDGRGGWSLPAVVVGRGWNIFDTVVGVGDFTGDQRADLVTRGTSDGSLYLYSGTGTGGWRAAVLIGRGWNVMNALVGVGDWNGDGRVDLLARERATGYLWLYPGNGSGGFGLRTRLGTGTYNGLTAIAGAGDLNGDRTADFVGRDGTGNLWLYPGNGSGGVGARSLLGTGWNIATAIL</sequence>
<keyword evidence="3" id="KW-1185">Reference proteome</keyword>
<organism evidence="2 3">
    <name type="scientific">Terrabacter terrae</name>
    <dbReference type="NCBI Taxonomy" id="318434"/>
    <lineage>
        <taxon>Bacteria</taxon>
        <taxon>Bacillati</taxon>
        <taxon>Actinomycetota</taxon>
        <taxon>Actinomycetes</taxon>
        <taxon>Micrococcales</taxon>
        <taxon>Intrasporangiaceae</taxon>
        <taxon>Terrabacter</taxon>
    </lineage>
</organism>
<dbReference type="SUPFAM" id="SSF69318">
    <property type="entry name" value="Integrin alpha N-terminal domain"/>
    <property type="match status" value="1"/>
</dbReference>
<dbReference type="PANTHER" id="PTHR44103:SF1">
    <property type="entry name" value="PROPROTEIN CONVERTASE P"/>
    <property type="match status" value="1"/>
</dbReference>
<dbReference type="EMBL" id="BAAANB010000021">
    <property type="protein sequence ID" value="GAA2036624.1"/>
    <property type="molecule type" value="Genomic_DNA"/>
</dbReference>